<keyword evidence="3" id="KW-0238">DNA-binding</keyword>
<evidence type="ECO:0000259" key="5">
    <source>
        <dbReference type="PROSITE" id="PS50931"/>
    </source>
</evidence>
<dbReference type="PRINTS" id="PR00039">
    <property type="entry name" value="HTHLYSR"/>
</dbReference>
<keyword evidence="7" id="KW-1185">Reference proteome</keyword>
<name>A0ABV1KIZ0_9PSEU</name>
<dbReference type="Proteomes" id="UP001494902">
    <property type="component" value="Unassembled WGS sequence"/>
</dbReference>
<evidence type="ECO:0000256" key="4">
    <source>
        <dbReference type="ARBA" id="ARBA00023163"/>
    </source>
</evidence>
<protein>
    <submittedName>
        <fullName evidence="6">LysR family transcriptional regulator</fullName>
    </submittedName>
</protein>
<gene>
    <name evidence="6" type="ORF">WIS52_28530</name>
</gene>
<dbReference type="InterPro" id="IPR005119">
    <property type="entry name" value="LysR_subst-bd"/>
</dbReference>
<organism evidence="6 7">
    <name type="scientific">Pseudonocardia nematodicida</name>
    <dbReference type="NCBI Taxonomy" id="1206997"/>
    <lineage>
        <taxon>Bacteria</taxon>
        <taxon>Bacillati</taxon>
        <taxon>Actinomycetota</taxon>
        <taxon>Actinomycetes</taxon>
        <taxon>Pseudonocardiales</taxon>
        <taxon>Pseudonocardiaceae</taxon>
        <taxon>Pseudonocardia</taxon>
    </lineage>
</organism>
<dbReference type="RefSeq" id="WP_349301498.1">
    <property type="nucleotide sequence ID" value="NZ_JBEDNQ010000014.1"/>
</dbReference>
<dbReference type="Gene3D" id="3.40.190.10">
    <property type="entry name" value="Periplasmic binding protein-like II"/>
    <property type="match status" value="2"/>
</dbReference>
<keyword evidence="2" id="KW-0805">Transcription regulation</keyword>
<dbReference type="InterPro" id="IPR036388">
    <property type="entry name" value="WH-like_DNA-bd_sf"/>
</dbReference>
<dbReference type="InterPro" id="IPR036390">
    <property type="entry name" value="WH_DNA-bd_sf"/>
</dbReference>
<evidence type="ECO:0000256" key="1">
    <source>
        <dbReference type="ARBA" id="ARBA00009437"/>
    </source>
</evidence>
<dbReference type="CDD" id="cd08414">
    <property type="entry name" value="PBP2_LTTR_aromatics_like"/>
    <property type="match status" value="1"/>
</dbReference>
<dbReference type="PANTHER" id="PTHR30346">
    <property type="entry name" value="TRANSCRIPTIONAL DUAL REGULATOR HCAR-RELATED"/>
    <property type="match status" value="1"/>
</dbReference>
<comment type="similarity">
    <text evidence="1">Belongs to the LysR transcriptional regulatory family.</text>
</comment>
<evidence type="ECO:0000256" key="2">
    <source>
        <dbReference type="ARBA" id="ARBA00023015"/>
    </source>
</evidence>
<proteinExistence type="inferred from homology"/>
<keyword evidence="4" id="KW-0804">Transcription</keyword>
<evidence type="ECO:0000256" key="3">
    <source>
        <dbReference type="ARBA" id="ARBA00023125"/>
    </source>
</evidence>
<dbReference type="SUPFAM" id="SSF53850">
    <property type="entry name" value="Periplasmic binding protein-like II"/>
    <property type="match status" value="1"/>
</dbReference>
<dbReference type="EMBL" id="JBEDNQ010000014">
    <property type="protein sequence ID" value="MEQ3554431.1"/>
    <property type="molecule type" value="Genomic_DNA"/>
</dbReference>
<dbReference type="InterPro" id="IPR000847">
    <property type="entry name" value="LysR_HTH_N"/>
</dbReference>
<dbReference type="PROSITE" id="PS50931">
    <property type="entry name" value="HTH_LYSR"/>
    <property type="match status" value="1"/>
</dbReference>
<evidence type="ECO:0000313" key="7">
    <source>
        <dbReference type="Proteomes" id="UP001494902"/>
    </source>
</evidence>
<dbReference type="SUPFAM" id="SSF46785">
    <property type="entry name" value="Winged helix' DNA-binding domain"/>
    <property type="match status" value="1"/>
</dbReference>
<dbReference type="PANTHER" id="PTHR30346:SF0">
    <property type="entry name" value="HCA OPERON TRANSCRIPTIONAL ACTIVATOR HCAR"/>
    <property type="match status" value="1"/>
</dbReference>
<reference evidence="6 7" key="1">
    <citation type="submission" date="2024-03" db="EMBL/GenBank/DDBJ databases">
        <title>Draft genome sequence of Pseudonocardia nematodicida JCM 31783.</title>
        <authorList>
            <person name="Butdee W."/>
            <person name="Duangmal K."/>
        </authorList>
    </citation>
    <scope>NUCLEOTIDE SEQUENCE [LARGE SCALE GENOMIC DNA]</scope>
    <source>
        <strain evidence="6 7">JCM 31783</strain>
    </source>
</reference>
<accession>A0ABV1KIZ0</accession>
<dbReference type="Gene3D" id="1.10.10.10">
    <property type="entry name" value="Winged helix-like DNA-binding domain superfamily/Winged helix DNA-binding domain"/>
    <property type="match status" value="1"/>
</dbReference>
<evidence type="ECO:0000313" key="6">
    <source>
        <dbReference type="EMBL" id="MEQ3554431.1"/>
    </source>
</evidence>
<comment type="caution">
    <text evidence="6">The sequence shown here is derived from an EMBL/GenBank/DDBJ whole genome shotgun (WGS) entry which is preliminary data.</text>
</comment>
<sequence>MGLELRHLHAFTVVAEELHFGRAAARLHISQPALSQQIRVLEKGLGAVLFRRSSHSVTLTEAGRELRDSAPRVLFEAKRAEDRVREAHEGTRGTLTVGSVGSALASITPRIMARLGADAPDVRIDLSLTDTVPAMTALEERRLDVAVVRPAAPHPRIDRELLLSEPLVAVLPAGHRLAGVDVVDITELADEPFVLWDRGSGPEFFDTIVGYCRDNGVDPRVVVEGEEVQTQLALVAAGLGVSLLPSYWTSLQNRSLVFRPLCPEPPRVALHLAWRRNDPSPLLRRFLDAARAVVRTPDSP</sequence>
<dbReference type="Pfam" id="PF00126">
    <property type="entry name" value="HTH_1"/>
    <property type="match status" value="1"/>
</dbReference>
<dbReference type="Pfam" id="PF03466">
    <property type="entry name" value="LysR_substrate"/>
    <property type="match status" value="1"/>
</dbReference>
<feature type="domain" description="HTH lysR-type" evidence="5">
    <location>
        <begin position="3"/>
        <end position="60"/>
    </location>
</feature>